<protein>
    <submittedName>
        <fullName evidence="1">YwmB family TATA-box binding protein</fullName>
    </submittedName>
</protein>
<reference evidence="1 2" key="1">
    <citation type="submission" date="2022-10" db="EMBL/GenBank/DDBJ databases">
        <title>Draft genome assembly of moderately radiation resistant bacterium Metabacillus halosaccharovorans.</title>
        <authorList>
            <person name="Pal S."/>
            <person name="Gopinathan A."/>
        </authorList>
    </citation>
    <scope>NUCLEOTIDE SEQUENCE [LARGE SCALE GENOMIC DNA]</scope>
    <source>
        <strain evidence="1 2">VITHBRA001</strain>
    </source>
</reference>
<accession>A0ABT3DFJ7</accession>
<keyword evidence="2" id="KW-1185">Reference proteome</keyword>
<dbReference type="InterPro" id="IPR036209">
    <property type="entry name" value="YwmB-like_sf"/>
</dbReference>
<dbReference type="RefSeq" id="WP_264142538.1">
    <property type="nucleotide sequence ID" value="NZ_JAOYEY010000033.1"/>
</dbReference>
<name>A0ABT3DFJ7_9BACI</name>
<dbReference type="Proteomes" id="UP001526147">
    <property type="component" value="Unassembled WGS sequence"/>
</dbReference>
<sequence length="242" mass="28090">MRNKGIGIMVLTLSIIFSLVANHIVALENQSKLSTIAERMENENVEISKWSLYSKKFVENKSIQDLKQMTKQYRQYTWTYKHEDDVFKAIGVYENKEKNITEKLQFLATHTNDQEQSYILYEVLGVGTNRNWNDMDKFFTQRSFDIFQENPTIYACIEGIVGDKMEEVLNETMVELLTEFNAKPIEELTEQDFLSVSAKTSLWEDYIPTKEDKMNIQIALRSDGMGDKTTVVIGTPIITSEY</sequence>
<dbReference type="Pfam" id="PF08680">
    <property type="entry name" value="DUF1779"/>
    <property type="match status" value="1"/>
</dbReference>
<proteinExistence type="predicted"/>
<evidence type="ECO:0000313" key="1">
    <source>
        <dbReference type="EMBL" id="MCV9885832.1"/>
    </source>
</evidence>
<evidence type="ECO:0000313" key="2">
    <source>
        <dbReference type="Proteomes" id="UP001526147"/>
    </source>
</evidence>
<dbReference type="Gene3D" id="3.30.2030.10">
    <property type="entry name" value="YwmB-like"/>
    <property type="match status" value="1"/>
</dbReference>
<dbReference type="Gene3D" id="3.30.360.40">
    <property type="entry name" value="YwmB-like"/>
    <property type="match status" value="1"/>
</dbReference>
<organism evidence="1 2">
    <name type="scientific">Metabacillus halosaccharovorans</name>
    <dbReference type="NCBI Taxonomy" id="930124"/>
    <lineage>
        <taxon>Bacteria</taxon>
        <taxon>Bacillati</taxon>
        <taxon>Bacillota</taxon>
        <taxon>Bacilli</taxon>
        <taxon>Bacillales</taxon>
        <taxon>Bacillaceae</taxon>
        <taxon>Metabacillus</taxon>
    </lineage>
</organism>
<dbReference type="SUPFAM" id="SSF143842">
    <property type="entry name" value="YwmB-like"/>
    <property type="match status" value="1"/>
</dbReference>
<dbReference type="InterPro" id="IPR014794">
    <property type="entry name" value="DUF1779"/>
</dbReference>
<gene>
    <name evidence="1" type="ORF">OIH86_09200</name>
</gene>
<dbReference type="EMBL" id="JAOYEY010000033">
    <property type="protein sequence ID" value="MCV9885832.1"/>
    <property type="molecule type" value="Genomic_DNA"/>
</dbReference>
<comment type="caution">
    <text evidence="1">The sequence shown here is derived from an EMBL/GenBank/DDBJ whole genome shotgun (WGS) entry which is preliminary data.</text>
</comment>